<dbReference type="Gene3D" id="1.20.5.300">
    <property type="match status" value="1"/>
</dbReference>
<dbReference type="InterPro" id="IPR007236">
    <property type="entry name" value="SlyX"/>
</dbReference>
<dbReference type="STRING" id="57664.SAMN05661003_102310"/>
<proteinExistence type="predicted"/>
<protein>
    <submittedName>
        <fullName evidence="2">SlyX protein</fullName>
    </submittedName>
</protein>
<evidence type="ECO:0000313" key="3">
    <source>
        <dbReference type="Proteomes" id="UP000243205"/>
    </source>
</evidence>
<name>A0A1G6Z5L8_9BACT</name>
<organism evidence="2 3">
    <name type="scientific">Desulfuromonas thiophila</name>
    <dbReference type="NCBI Taxonomy" id="57664"/>
    <lineage>
        <taxon>Bacteria</taxon>
        <taxon>Pseudomonadati</taxon>
        <taxon>Thermodesulfobacteriota</taxon>
        <taxon>Desulfuromonadia</taxon>
        <taxon>Desulfuromonadales</taxon>
        <taxon>Desulfuromonadaceae</taxon>
        <taxon>Desulfuromonas</taxon>
    </lineage>
</organism>
<keyword evidence="1" id="KW-0175">Coiled coil</keyword>
<dbReference type="Pfam" id="PF04102">
    <property type="entry name" value="SlyX"/>
    <property type="match status" value="1"/>
</dbReference>
<dbReference type="AlphaFoldDB" id="A0A1G6Z5L8"/>
<accession>A0A1G6Z5L8</accession>
<keyword evidence="3" id="KW-1185">Reference proteome</keyword>
<dbReference type="Proteomes" id="UP000243205">
    <property type="component" value="Unassembled WGS sequence"/>
</dbReference>
<reference evidence="3" key="1">
    <citation type="submission" date="2016-10" db="EMBL/GenBank/DDBJ databases">
        <authorList>
            <person name="Varghese N."/>
            <person name="Submissions S."/>
        </authorList>
    </citation>
    <scope>NUCLEOTIDE SEQUENCE [LARGE SCALE GENOMIC DNA]</scope>
    <source>
        <strain evidence="3">DSM 8987</strain>
    </source>
</reference>
<evidence type="ECO:0000256" key="1">
    <source>
        <dbReference type="SAM" id="Coils"/>
    </source>
</evidence>
<dbReference type="EMBL" id="FNAQ01000002">
    <property type="protein sequence ID" value="SDD98054.1"/>
    <property type="molecule type" value="Genomic_DNA"/>
</dbReference>
<dbReference type="RefSeq" id="WP_092076411.1">
    <property type="nucleotide sequence ID" value="NZ_FNAQ01000002.1"/>
</dbReference>
<gene>
    <name evidence="2" type="ORF">SAMN05661003_102310</name>
</gene>
<feature type="coiled-coil region" evidence="1">
    <location>
        <begin position="6"/>
        <end position="40"/>
    </location>
</feature>
<evidence type="ECO:0000313" key="2">
    <source>
        <dbReference type="EMBL" id="SDD98054.1"/>
    </source>
</evidence>
<sequence>MTEDPLIALQTQVAFQEHQLQQLGEQLSAQQQQLYHLEQLCRQLACRLSQAVGASALAAQGAGDEQEKPPHY</sequence>